<comment type="caution">
    <text evidence="2">The sequence shown here is derived from an EMBL/GenBank/DDBJ whole genome shotgun (WGS) entry which is preliminary data.</text>
</comment>
<name>A0A7W9UUS5_9ACTN</name>
<evidence type="ECO:0000313" key="2">
    <source>
        <dbReference type="EMBL" id="MBB5932010.1"/>
    </source>
</evidence>
<keyword evidence="3" id="KW-1185">Reference proteome</keyword>
<dbReference type="Proteomes" id="UP000585836">
    <property type="component" value="Unassembled WGS sequence"/>
</dbReference>
<organism evidence="2 3">
    <name type="scientific">Streptomyces echinatus</name>
    <dbReference type="NCBI Taxonomy" id="67293"/>
    <lineage>
        <taxon>Bacteria</taxon>
        <taxon>Bacillati</taxon>
        <taxon>Actinomycetota</taxon>
        <taxon>Actinomycetes</taxon>
        <taxon>Kitasatosporales</taxon>
        <taxon>Streptomycetaceae</taxon>
        <taxon>Streptomyces</taxon>
    </lineage>
</organism>
<protein>
    <submittedName>
        <fullName evidence="2">Uncharacterized protein</fullName>
    </submittedName>
</protein>
<evidence type="ECO:0000256" key="1">
    <source>
        <dbReference type="SAM" id="MobiDB-lite"/>
    </source>
</evidence>
<evidence type="ECO:0000313" key="3">
    <source>
        <dbReference type="Proteomes" id="UP000585836"/>
    </source>
</evidence>
<sequence length="47" mass="4954">MKSSLASDEDITREADATVAGTFTDQGEPVATTPPPPGRILDPTKLR</sequence>
<dbReference type="EMBL" id="JACHJK010000020">
    <property type="protein sequence ID" value="MBB5932010.1"/>
    <property type="molecule type" value="Genomic_DNA"/>
</dbReference>
<accession>A0A7W9UUS5</accession>
<dbReference type="RefSeq" id="WP_184973945.1">
    <property type="nucleotide sequence ID" value="NZ_BAAAWF010000110.1"/>
</dbReference>
<feature type="region of interest" description="Disordered" evidence="1">
    <location>
        <begin position="1"/>
        <end position="47"/>
    </location>
</feature>
<reference evidence="2 3" key="1">
    <citation type="submission" date="2020-08" db="EMBL/GenBank/DDBJ databases">
        <title>Genomic Encyclopedia of Type Strains, Phase III (KMG-III): the genomes of soil and plant-associated and newly described type strains.</title>
        <authorList>
            <person name="Whitman W."/>
        </authorList>
    </citation>
    <scope>NUCLEOTIDE SEQUENCE [LARGE SCALE GENOMIC DNA]</scope>
    <source>
        <strain evidence="2 3">CECT 3313</strain>
    </source>
</reference>
<proteinExistence type="predicted"/>
<gene>
    <name evidence="2" type="ORF">FHS34_007519</name>
</gene>
<dbReference type="AlphaFoldDB" id="A0A7W9UUS5"/>